<evidence type="ECO:0000313" key="7">
    <source>
        <dbReference type="Proteomes" id="UP001182556"/>
    </source>
</evidence>
<dbReference type="CDD" id="cd07085">
    <property type="entry name" value="ALDH_F6_MMSDH"/>
    <property type="match status" value="1"/>
</dbReference>
<dbReference type="FunFam" id="3.40.309.10:FF:000002">
    <property type="entry name" value="Methylmalonate-semialdehyde dehydrogenase (Acylating)"/>
    <property type="match status" value="1"/>
</dbReference>
<proteinExistence type="inferred from homology"/>
<reference evidence="6" key="1">
    <citation type="submission" date="2023-02" db="EMBL/GenBank/DDBJ databases">
        <title>Identification and recombinant expression of a fungal hydrolase from Papiliotrema laurentii that hydrolyzes apple cutin and clears colloidal polyester polyurethane.</title>
        <authorList>
            <consortium name="DOE Joint Genome Institute"/>
            <person name="Roman V.A."/>
            <person name="Bojanowski C."/>
            <person name="Crable B.R."/>
            <person name="Wagner D.N."/>
            <person name="Hung C.S."/>
            <person name="Nadeau L.J."/>
            <person name="Schratz L."/>
            <person name="Haridas S."/>
            <person name="Pangilinan J."/>
            <person name="Lipzen A."/>
            <person name="Na H."/>
            <person name="Yan M."/>
            <person name="Ng V."/>
            <person name="Grigoriev I.V."/>
            <person name="Spatafora J.W."/>
            <person name="Barlow D."/>
            <person name="Biffinger J."/>
            <person name="Kelley-Loughnane N."/>
            <person name="Varaljay V.A."/>
            <person name="Crookes-Goodson W.J."/>
        </authorList>
    </citation>
    <scope>NUCLEOTIDE SEQUENCE</scope>
    <source>
        <strain evidence="6">5307AH</strain>
    </source>
</reference>
<evidence type="ECO:0000256" key="1">
    <source>
        <dbReference type="ARBA" id="ARBA00009986"/>
    </source>
</evidence>
<protein>
    <recommendedName>
        <fullName evidence="2">methylmalonate-semialdehyde dehydrogenase (CoA acylating)</fullName>
        <ecNumber evidence="2">1.2.1.27</ecNumber>
    </recommendedName>
</protein>
<keyword evidence="4" id="KW-0520">NAD</keyword>
<dbReference type="PANTHER" id="PTHR43866:SF3">
    <property type="entry name" value="METHYLMALONATE-SEMIALDEHYDE DEHYDROGENASE [ACYLATING], MITOCHONDRIAL"/>
    <property type="match status" value="1"/>
</dbReference>
<dbReference type="InterPro" id="IPR010061">
    <property type="entry name" value="MeMal-semiAld_DH"/>
</dbReference>
<comment type="similarity">
    <text evidence="1">Belongs to the aldehyde dehydrogenase family.</text>
</comment>
<dbReference type="GO" id="GO:0006574">
    <property type="term" value="P:L-valine catabolic process"/>
    <property type="evidence" value="ECO:0007669"/>
    <property type="project" value="TreeGrafter"/>
</dbReference>
<dbReference type="InterPro" id="IPR016162">
    <property type="entry name" value="Ald_DH_N"/>
</dbReference>
<dbReference type="Gene3D" id="3.40.309.10">
    <property type="entry name" value="Aldehyde Dehydrogenase, Chain A, domain 2"/>
    <property type="match status" value="1"/>
</dbReference>
<dbReference type="PROSITE" id="PS00070">
    <property type="entry name" value="ALDEHYDE_DEHYDR_CYS"/>
    <property type="match status" value="1"/>
</dbReference>
<accession>A0AAD9CZI1</accession>
<keyword evidence="3" id="KW-0560">Oxidoreductase</keyword>
<organism evidence="6 7">
    <name type="scientific">Papiliotrema laurentii</name>
    <name type="common">Cryptococcus laurentii</name>
    <dbReference type="NCBI Taxonomy" id="5418"/>
    <lineage>
        <taxon>Eukaryota</taxon>
        <taxon>Fungi</taxon>
        <taxon>Dikarya</taxon>
        <taxon>Basidiomycota</taxon>
        <taxon>Agaricomycotina</taxon>
        <taxon>Tremellomycetes</taxon>
        <taxon>Tremellales</taxon>
        <taxon>Rhynchogastremaceae</taxon>
        <taxon>Papiliotrema</taxon>
    </lineage>
</organism>
<dbReference type="Gene3D" id="3.40.605.10">
    <property type="entry name" value="Aldehyde Dehydrogenase, Chain A, domain 1"/>
    <property type="match status" value="1"/>
</dbReference>
<dbReference type="InterPro" id="IPR016160">
    <property type="entry name" value="Ald_DH_CS_CYS"/>
</dbReference>
<dbReference type="InterPro" id="IPR016161">
    <property type="entry name" value="Ald_DH/histidinol_DH"/>
</dbReference>
<dbReference type="AlphaFoldDB" id="A0AAD9CZI1"/>
<feature type="domain" description="Aldehyde dehydrogenase" evidence="5">
    <location>
        <begin position="43"/>
        <end position="505"/>
    </location>
</feature>
<dbReference type="SUPFAM" id="SSF53720">
    <property type="entry name" value="ALDH-like"/>
    <property type="match status" value="1"/>
</dbReference>
<dbReference type="GO" id="GO:0004491">
    <property type="term" value="F:methylmalonate-semialdehyde dehydrogenase (acylating, NAD) activity"/>
    <property type="evidence" value="ECO:0007669"/>
    <property type="project" value="UniProtKB-EC"/>
</dbReference>
<dbReference type="EMBL" id="JAODAN010000009">
    <property type="protein sequence ID" value="KAK1921966.1"/>
    <property type="molecule type" value="Genomic_DNA"/>
</dbReference>
<evidence type="ECO:0000256" key="4">
    <source>
        <dbReference type="ARBA" id="ARBA00023027"/>
    </source>
</evidence>
<dbReference type="InterPro" id="IPR016163">
    <property type="entry name" value="Ald_DH_C"/>
</dbReference>
<sequence length="527" mass="56757">MTSVNTVPQYSTLAAKAAEAVSTKWKGTTANGGRTKNYIGGKFVESKAEKWLEVHDPSTQTVVNFVPETTEEEFNEAVASAKEAFKTWSQTSIIRRQRIVFELQHLIRQHTPEIAQSIVLEQGKTFADAQGDVHRGLQVVETATAITSTLLGDKLEVAKDMDTYSRRLPLGVCAAITPFNFPAMIVLWSAALATVTGNTLIVKPSERDPGATMIIAELCERAGMPPGVINVVHGTAPTVNRICDHPDIKAISFVGGDNAGKHIYNRATAQGKRVQANMGAKNHCVIMPDANRNLTLNGVAGAAFGAAGQRCMALSVAIFVGAARELIPELIDRAKKLKVSGGFEEGTDIGPVISKQAKERIEGFIALVETEGGKILLDGRGVRVEEYPNGNFIGPTIVEVNTDMSAYNNEIFGPVLSIITAESLDEAIEIINKNKYGNGAAIFTNNGATARIFETRAEPGQIGINVAVPVPLPMFNWSGNKGSFMGDIPFYGKTGLDFYTHRKTVTALWPTEDALGDKATVTMPQFH</sequence>
<evidence type="ECO:0000313" key="6">
    <source>
        <dbReference type="EMBL" id="KAK1921966.1"/>
    </source>
</evidence>
<keyword evidence="7" id="KW-1185">Reference proteome</keyword>
<dbReference type="NCBIfam" id="TIGR01722">
    <property type="entry name" value="MMSDH"/>
    <property type="match status" value="1"/>
</dbReference>
<dbReference type="InterPro" id="IPR015590">
    <property type="entry name" value="Aldehyde_DH_dom"/>
</dbReference>
<gene>
    <name evidence="6" type="ORF">DB88DRAFT_496721</name>
</gene>
<evidence type="ECO:0000256" key="3">
    <source>
        <dbReference type="ARBA" id="ARBA00023002"/>
    </source>
</evidence>
<dbReference type="Pfam" id="PF00171">
    <property type="entry name" value="Aldedh"/>
    <property type="match status" value="1"/>
</dbReference>
<dbReference type="PANTHER" id="PTHR43866">
    <property type="entry name" value="MALONATE-SEMIALDEHYDE DEHYDROGENASE"/>
    <property type="match status" value="1"/>
</dbReference>
<evidence type="ECO:0000256" key="2">
    <source>
        <dbReference type="ARBA" id="ARBA00013048"/>
    </source>
</evidence>
<dbReference type="GO" id="GO:0006210">
    <property type="term" value="P:thymine catabolic process"/>
    <property type="evidence" value="ECO:0007669"/>
    <property type="project" value="TreeGrafter"/>
</dbReference>
<dbReference type="GO" id="GO:0005739">
    <property type="term" value="C:mitochondrion"/>
    <property type="evidence" value="ECO:0007669"/>
    <property type="project" value="TreeGrafter"/>
</dbReference>
<name>A0AAD9CZI1_PAPLA</name>
<dbReference type="Proteomes" id="UP001182556">
    <property type="component" value="Unassembled WGS sequence"/>
</dbReference>
<comment type="caution">
    <text evidence="6">The sequence shown here is derived from an EMBL/GenBank/DDBJ whole genome shotgun (WGS) entry which is preliminary data.</text>
</comment>
<dbReference type="FunFam" id="3.40.605.10:FF:000003">
    <property type="entry name" value="Methylmalonate-semialdehyde dehydrogenase [acylating]"/>
    <property type="match status" value="1"/>
</dbReference>
<evidence type="ECO:0000259" key="5">
    <source>
        <dbReference type="Pfam" id="PF00171"/>
    </source>
</evidence>
<dbReference type="EC" id="1.2.1.27" evidence="2"/>